<evidence type="ECO:0000256" key="2">
    <source>
        <dbReference type="ARBA" id="ARBA00023002"/>
    </source>
</evidence>
<dbReference type="Pfam" id="PF00107">
    <property type="entry name" value="ADH_zinc_N"/>
    <property type="match status" value="1"/>
</dbReference>
<feature type="region of interest" description="Disordered" evidence="3">
    <location>
        <begin position="1"/>
        <end position="30"/>
    </location>
</feature>
<accession>A0ABM7U9X8</accession>
<dbReference type="InterPro" id="IPR050129">
    <property type="entry name" value="Zn_alcohol_dh"/>
</dbReference>
<dbReference type="InterPro" id="IPR013149">
    <property type="entry name" value="ADH-like_C"/>
</dbReference>
<name>A0ABM7U9X8_9ACTO</name>
<dbReference type="SUPFAM" id="SSF50129">
    <property type="entry name" value="GroES-like"/>
    <property type="match status" value="1"/>
</dbReference>
<gene>
    <name evidence="6" type="ORF">MANAM107_10090</name>
</gene>
<feature type="domain" description="Alcohol dehydrogenase-like C-terminal" evidence="4">
    <location>
        <begin position="208"/>
        <end position="334"/>
    </location>
</feature>
<protein>
    <submittedName>
        <fullName evidence="6">Alcohol dehydrogenase</fullName>
    </submittedName>
</protein>
<organism evidence="6 7">
    <name type="scientific">Actinomyces capricornis</name>
    <dbReference type="NCBI Taxonomy" id="2755559"/>
    <lineage>
        <taxon>Bacteria</taxon>
        <taxon>Bacillati</taxon>
        <taxon>Actinomycetota</taxon>
        <taxon>Actinomycetes</taxon>
        <taxon>Actinomycetales</taxon>
        <taxon>Actinomycetaceae</taxon>
        <taxon>Actinomyces</taxon>
    </lineage>
</organism>
<reference evidence="6 7" key="1">
    <citation type="submission" date="2021-08" db="EMBL/GenBank/DDBJ databases">
        <title>Whole genome sequence of novel Actinomyces species strain MAS-1.</title>
        <authorList>
            <person name="Saito M."/>
            <person name="Kuwahara N."/>
            <person name="Takizawa T."/>
            <person name="Gotouda H."/>
            <person name="Ochiai T."/>
        </authorList>
    </citation>
    <scope>NUCLEOTIDE SEQUENCE [LARGE SCALE GENOMIC DNA]</scope>
    <source>
        <strain evidence="6 7">MAS-1</strain>
    </source>
</reference>
<dbReference type="Pfam" id="PF08240">
    <property type="entry name" value="ADH_N"/>
    <property type="match status" value="1"/>
</dbReference>
<feature type="compositionally biased region" description="Gly residues" evidence="3">
    <location>
        <begin position="85"/>
        <end position="103"/>
    </location>
</feature>
<dbReference type="Proteomes" id="UP000824496">
    <property type="component" value="Chromosome"/>
</dbReference>
<feature type="domain" description="Alcohol dehydrogenase-like N-terminal" evidence="5">
    <location>
        <begin position="36"/>
        <end position="158"/>
    </location>
</feature>
<evidence type="ECO:0000313" key="6">
    <source>
        <dbReference type="EMBL" id="BDA64175.1"/>
    </source>
</evidence>
<dbReference type="Gene3D" id="3.90.180.10">
    <property type="entry name" value="Medium-chain alcohol dehydrogenases, catalytic domain"/>
    <property type="match status" value="1"/>
</dbReference>
<dbReference type="InterPro" id="IPR013154">
    <property type="entry name" value="ADH-like_N"/>
</dbReference>
<dbReference type="InterPro" id="IPR036291">
    <property type="entry name" value="NAD(P)-bd_dom_sf"/>
</dbReference>
<dbReference type="Gene3D" id="3.40.50.720">
    <property type="entry name" value="NAD(P)-binding Rossmann-like Domain"/>
    <property type="match status" value="1"/>
</dbReference>
<evidence type="ECO:0000259" key="5">
    <source>
        <dbReference type="Pfam" id="PF08240"/>
    </source>
</evidence>
<evidence type="ECO:0000259" key="4">
    <source>
        <dbReference type="Pfam" id="PF00107"/>
    </source>
</evidence>
<dbReference type="InterPro" id="IPR011032">
    <property type="entry name" value="GroES-like_sf"/>
</dbReference>
<evidence type="ECO:0000256" key="3">
    <source>
        <dbReference type="SAM" id="MobiDB-lite"/>
    </source>
</evidence>
<sequence length="386" mass="38742">MTRQHTDPPASGTMPALTLRGPGDAALTDKPIPVPGPGEVLLEVEATTICGTDLRIISGEKTSGVRPGVTLGHEIAGRIAALGEGLEGPGGQGGQGSPGGGGGLAVGQQATVSIVVSCGVCRACLRGREHLCASMELFGYGIDGGLAPYVLVPARAVARGNVIPVAPHREMPATRLALAEPVSCVLNGHRRHGGVNPGETVVILGGGPIGLLHARLCLAAGAGRVIVSGRNPQRRRVAEALGAQAVAPQEAAAAVAEATGGWGADVVIVAIGAAELADASLELAAPGGRVSWFAGFPKGSRASIQPNTVHYEELAVSGGSNATRADVHDAVAMLAGGLLDETAIVTHTFGLDQWREAVEAAREHVGVKIAIDPRRGAGRGAGRSGG</sequence>
<feature type="region of interest" description="Disordered" evidence="3">
    <location>
        <begin position="83"/>
        <end position="103"/>
    </location>
</feature>
<dbReference type="EMBL" id="AP025017">
    <property type="protein sequence ID" value="BDA64175.1"/>
    <property type="molecule type" value="Genomic_DNA"/>
</dbReference>
<evidence type="ECO:0000313" key="7">
    <source>
        <dbReference type="Proteomes" id="UP000824496"/>
    </source>
</evidence>
<dbReference type="PANTHER" id="PTHR43401:SF2">
    <property type="entry name" value="L-THREONINE 3-DEHYDROGENASE"/>
    <property type="match status" value="1"/>
</dbReference>
<keyword evidence="7" id="KW-1185">Reference proteome</keyword>
<evidence type="ECO:0000256" key="1">
    <source>
        <dbReference type="ARBA" id="ARBA00001947"/>
    </source>
</evidence>
<dbReference type="RefSeq" id="WP_223911916.1">
    <property type="nucleotide sequence ID" value="NZ_AP025017.1"/>
</dbReference>
<dbReference type="PANTHER" id="PTHR43401">
    <property type="entry name" value="L-THREONINE 3-DEHYDROGENASE"/>
    <property type="match status" value="1"/>
</dbReference>
<dbReference type="SUPFAM" id="SSF51735">
    <property type="entry name" value="NAD(P)-binding Rossmann-fold domains"/>
    <property type="match status" value="1"/>
</dbReference>
<keyword evidence="2" id="KW-0560">Oxidoreductase</keyword>
<comment type="cofactor">
    <cofactor evidence="1">
        <name>Zn(2+)</name>
        <dbReference type="ChEBI" id="CHEBI:29105"/>
    </cofactor>
</comment>
<proteinExistence type="predicted"/>